<gene>
    <name evidence="2" type="ORF">CLV78_102442</name>
</gene>
<protein>
    <submittedName>
        <fullName evidence="2">TadE-like protein</fullName>
    </submittedName>
</protein>
<feature type="transmembrane region" description="Helical" evidence="1">
    <location>
        <begin position="20"/>
        <end position="42"/>
    </location>
</feature>
<keyword evidence="1" id="KW-0472">Membrane</keyword>
<reference evidence="2 3" key="1">
    <citation type="submission" date="2018-03" db="EMBL/GenBank/DDBJ databases">
        <title>Genomic Encyclopedia of Archaeal and Bacterial Type Strains, Phase II (KMG-II): from individual species to whole genera.</title>
        <authorList>
            <person name="Goeker M."/>
        </authorList>
    </citation>
    <scope>NUCLEOTIDE SEQUENCE [LARGE SCALE GENOMIC DNA]</scope>
    <source>
        <strain evidence="2 3">DSM 29328</strain>
    </source>
</reference>
<dbReference type="OrthoDB" id="7876207at2"/>
<dbReference type="AlphaFoldDB" id="A0A2T0RVP7"/>
<evidence type="ECO:0000256" key="1">
    <source>
        <dbReference type="SAM" id="Phobius"/>
    </source>
</evidence>
<name>A0A2T0RVP7_9RHOB</name>
<organism evidence="2 3">
    <name type="scientific">Aliiruegeria haliotis</name>
    <dbReference type="NCBI Taxonomy" id="1280846"/>
    <lineage>
        <taxon>Bacteria</taxon>
        <taxon>Pseudomonadati</taxon>
        <taxon>Pseudomonadota</taxon>
        <taxon>Alphaproteobacteria</taxon>
        <taxon>Rhodobacterales</taxon>
        <taxon>Roseobacteraceae</taxon>
        <taxon>Aliiruegeria</taxon>
    </lineage>
</organism>
<evidence type="ECO:0000313" key="3">
    <source>
        <dbReference type="Proteomes" id="UP000239480"/>
    </source>
</evidence>
<keyword evidence="1" id="KW-0812">Transmembrane</keyword>
<sequence length="198" mass="22576">MKTLLTKRLARYFRRCDGSISVETALVMPILFALYAGAFVWFDAYRVQNINLKATYTISDMISREYEKIDSDYFDGLDKIYDYLTHSTHPTSLRVSTLECTGNCDSDEARTLEVCWSHGSTGRVNLTTADIKYYEHAIPLFHEADTLIMTETFLNYSPAFNVGINAQTFENTVFTRPRLAGQIKFEDSSGTLNDCYSN</sequence>
<accession>A0A2T0RVP7</accession>
<dbReference type="Proteomes" id="UP000239480">
    <property type="component" value="Unassembled WGS sequence"/>
</dbReference>
<keyword evidence="3" id="KW-1185">Reference proteome</keyword>
<evidence type="ECO:0000313" key="2">
    <source>
        <dbReference type="EMBL" id="PRY25265.1"/>
    </source>
</evidence>
<comment type="caution">
    <text evidence="2">The sequence shown here is derived from an EMBL/GenBank/DDBJ whole genome shotgun (WGS) entry which is preliminary data.</text>
</comment>
<dbReference type="RefSeq" id="WP_106204180.1">
    <property type="nucleotide sequence ID" value="NZ_PVTD01000002.1"/>
</dbReference>
<proteinExistence type="predicted"/>
<dbReference type="EMBL" id="PVTD01000002">
    <property type="protein sequence ID" value="PRY25265.1"/>
    <property type="molecule type" value="Genomic_DNA"/>
</dbReference>
<keyword evidence="1" id="KW-1133">Transmembrane helix</keyword>